<accession>A0A378NFQ6</accession>
<gene>
    <name evidence="1" type="ORF">NCTC9380_02603</name>
</gene>
<dbReference type="EMBL" id="UGPL01000006">
    <property type="protein sequence ID" value="STY67251.1"/>
    <property type="molecule type" value="Genomic_DNA"/>
</dbReference>
<name>A0A378NFQ6_MANHA</name>
<evidence type="ECO:0000313" key="1">
    <source>
        <dbReference type="EMBL" id="STY67251.1"/>
    </source>
</evidence>
<proteinExistence type="predicted"/>
<reference evidence="1 2" key="1">
    <citation type="submission" date="2018-06" db="EMBL/GenBank/DDBJ databases">
        <authorList>
            <consortium name="Pathogen Informatics"/>
            <person name="Doyle S."/>
        </authorList>
    </citation>
    <scope>NUCLEOTIDE SEQUENCE [LARGE SCALE GENOMIC DNA]</scope>
    <source>
        <strain evidence="1 2">NCTC9380</strain>
    </source>
</reference>
<protein>
    <submittedName>
        <fullName evidence="1">Uncharacterized protein</fullName>
    </submittedName>
</protein>
<evidence type="ECO:0000313" key="2">
    <source>
        <dbReference type="Proteomes" id="UP000254031"/>
    </source>
</evidence>
<organism evidence="1 2">
    <name type="scientific">Mannheimia haemolytica</name>
    <name type="common">Pasteurella haemolytica</name>
    <dbReference type="NCBI Taxonomy" id="75985"/>
    <lineage>
        <taxon>Bacteria</taxon>
        <taxon>Pseudomonadati</taxon>
        <taxon>Pseudomonadota</taxon>
        <taxon>Gammaproteobacteria</taxon>
        <taxon>Pasteurellales</taxon>
        <taxon>Pasteurellaceae</taxon>
        <taxon>Mannheimia</taxon>
    </lineage>
</organism>
<sequence length="41" mass="4676">MAEKQLSFKVAEIVPMSAINTMRHLISLALQANYEREKSRA</sequence>
<dbReference type="Proteomes" id="UP000254031">
    <property type="component" value="Unassembled WGS sequence"/>
</dbReference>
<dbReference type="AlphaFoldDB" id="A0A378NFQ6"/>